<gene>
    <name evidence="1" type="ORF">C9J01_13315</name>
</gene>
<dbReference type="PANTHER" id="PTHR42924:SF3">
    <property type="entry name" value="POLYMERASE_HISTIDINOL PHOSPHATASE N-TERMINAL DOMAIN-CONTAINING PROTEIN"/>
    <property type="match status" value="1"/>
</dbReference>
<sequence>MDHLMNTVTAPALPLTVDVRFSAPETIRNNLGPFAPKSMAYRFYAKAGHPLNIELIEVPFEHVLVSLYSPSGQFTCAITFKSKLAHFHLPVLEETGEWEMVFSHFHPLSGYGRVSLHQAGIHADSFNMAFDFSSSPGAVKSSAPKWHKGDFHMHTYVSDGNESLEHLDELCRQGGLDFYTITDHNLVVRSLRDDQQPTYSTELTLDDNGHINFIGLTEPLDIHSITKGASTVHESVELCIKAAKQQGALISLNHPFNPHTGARYNFDLSLFDTMEVCRPYREDKISIDDVRSVKAFDVLWNNGYRIFAVGGSDFHAKARSEYIRPGKPITHFWANSKSPSSVKQALKHGNSFITKECEVEYQLTEMHSGKPLMWGEDVKANTTIQFNGACPISLSWQLLLNGKVVDKVENQEAGFTLTLCEGDVARIEARNSEGNLKVFFNPVYSGQRKQMPLDWLSLKHQIESTYR</sequence>
<accession>A0A2T3NEL3</accession>
<proteinExistence type="predicted"/>
<dbReference type="InterPro" id="IPR052018">
    <property type="entry name" value="PHP_domain"/>
</dbReference>
<dbReference type="GO" id="GO:0004534">
    <property type="term" value="F:5'-3' RNA exonuclease activity"/>
    <property type="evidence" value="ECO:0007669"/>
    <property type="project" value="TreeGrafter"/>
</dbReference>
<dbReference type="EMBL" id="PYMB01000004">
    <property type="protein sequence ID" value="PSW12820.1"/>
    <property type="molecule type" value="Genomic_DNA"/>
</dbReference>
<evidence type="ECO:0008006" key="3">
    <source>
        <dbReference type="Google" id="ProtNLM"/>
    </source>
</evidence>
<dbReference type="AlphaFoldDB" id="A0A2T3NEL3"/>
<organism evidence="1 2">
    <name type="scientific">Photobacterium rosenbergii</name>
    <dbReference type="NCBI Taxonomy" id="294936"/>
    <lineage>
        <taxon>Bacteria</taxon>
        <taxon>Pseudomonadati</taxon>
        <taxon>Pseudomonadota</taxon>
        <taxon>Gammaproteobacteria</taxon>
        <taxon>Vibrionales</taxon>
        <taxon>Vibrionaceae</taxon>
        <taxon>Photobacterium</taxon>
    </lineage>
</organism>
<evidence type="ECO:0000313" key="1">
    <source>
        <dbReference type="EMBL" id="PSW12820.1"/>
    </source>
</evidence>
<protein>
    <recommendedName>
        <fullName evidence="3">Polymerase/histidinol phosphatase N-terminal domain-containing protein</fullName>
    </recommendedName>
</protein>
<evidence type="ECO:0000313" key="2">
    <source>
        <dbReference type="Proteomes" id="UP000241346"/>
    </source>
</evidence>
<dbReference type="Proteomes" id="UP000241346">
    <property type="component" value="Unassembled WGS sequence"/>
</dbReference>
<name>A0A2T3NEL3_9GAMM</name>
<dbReference type="InterPro" id="IPR016195">
    <property type="entry name" value="Pol/histidinol_Pase-like"/>
</dbReference>
<dbReference type="GO" id="GO:0035312">
    <property type="term" value="F:5'-3' DNA exonuclease activity"/>
    <property type="evidence" value="ECO:0007669"/>
    <property type="project" value="TreeGrafter"/>
</dbReference>
<dbReference type="Gene3D" id="3.20.20.140">
    <property type="entry name" value="Metal-dependent hydrolases"/>
    <property type="match status" value="1"/>
</dbReference>
<dbReference type="NCBIfam" id="NF038032">
    <property type="entry name" value="CehA_McbA_metalo"/>
    <property type="match status" value="1"/>
</dbReference>
<dbReference type="SUPFAM" id="SSF89550">
    <property type="entry name" value="PHP domain-like"/>
    <property type="match status" value="1"/>
</dbReference>
<comment type="caution">
    <text evidence="1">The sequence shown here is derived from an EMBL/GenBank/DDBJ whole genome shotgun (WGS) entry which is preliminary data.</text>
</comment>
<reference evidence="1 2" key="1">
    <citation type="submission" date="2018-03" db="EMBL/GenBank/DDBJ databases">
        <title>Whole genome sequencing of Histamine producing bacteria.</title>
        <authorList>
            <person name="Butler K."/>
        </authorList>
    </citation>
    <scope>NUCLEOTIDE SEQUENCE [LARGE SCALE GENOMIC DNA]</scope>
    <source>
        <strain evidence="1 2">DSM 19138</strain>
    </source>
</reference>
<dbReference type="PANTHER" id="PTHR42924">
    <property type="entry name" value="EXONUCLEASE"/>
    <property type="match status" value="1"/>
</dbReference>